<dbReference type="InterPro" id="IPR051020">
    <property type="entry name" value="ALDH-related_metabolic_enz"/>
</dbReference>
<gene>
    <name evidence="4" type="ORF">J2Z22_000464</name>
</gene>
<dbReference type="EMBL" id="JAUSUY010000002">
    <property type="protein sequence ID" value="MDT3424951.1"/>
    <property type="molecule type" value="Genomic_DNA"/>
</dbReference>
<comment type="caution">
    <text evidence="4">The sequence shown here is derived from an EMBL/GenBank/DDBJ whole genome shotgun (WGS) entry which is preliminary data.</text>
</comment>
<keyword evidence="5" id="KW-1185">Reference proteome</keyword>
<evidence type="ECO:0000313" key="5">
    <source>
        <dbReference type="Proteomes" id="UP001248709"/>
    </source>
</evidence>
<dbReference type="PANTHER" id="PTHR42991:SF1">
    <property type="entry name" value="ALDEHYDE DEHYDROGENASE"/>
    <property type="match status" value="1"/>
</dbReference>
<name>A0ABU3H3B1_9BACL</name>
<sequence length="478" mass="50930">MEMRHLYLNGAWKEGREYLDLLSPYSGELIARVAQAGEQDVDDAIAAAAAASKVTAKMPAHNRALILENAARIMEQRSEELAVLLALEAAKPLRTGRGEIARTIQTYKFAAEEAKRIHGETVPLDAAPGGERRLAFTLRKPIGVVGAITPFNFPFNLVAHKVGPAIAAGNTIVLKPASQTPLSALVLAEIFEEAGLPPGALNIIPGKGSVVGEKLVRDSRVAAITFTGSPEVGIAMKNKAALKRVTLELGSNSAVIVDGTVEITQPLVDRCVMGAFSFSGQVCISIQRIYVHESKFSTFAEMFKATVNKLVLGDPSDESTDISVLISKKETERIAAWVNEAIAEGASVLTGGRVQDSGIFPPTVLLNVKESSSVSCQEVFGPVVTLTPFASLTDAIAAANRSRFGLQAGIYSNHLQAAMQAAEELEVGGVMINDIPTFRVDNMPYGGVKESGFGREGVKYAVEEMTELKLISFNLSGH</sequence>
<dbReference type="PANTHER" id="PTHR42991">
    <property type="entry name" value="ALDEHYDE DEHYDROGENASE"/>
    <property type="match status" value="1"/>
</dbReference>
<dbReference type="CDD" id="cd07149">
    <property type="entry name" value="ALDH_y4uC"/>
    <property type="match status" value="1"/>
</dbReference>
<accession>A0ABU3H3B1</accession>
<dbReference type="SUPFAM" id="SSF53720">
    <property type="entry name" value="ALDH-like"/>
    <property type="match status" value="1"/>
</dbReference>
<dbReference type="InterPro" id="IPR016161">
    <property type="entry name" value="Ald_DH/histidinol_DH"/>
</dbReference>
<evidence type="ECO:0000256" key="2">
    <source>
        <dbReference type="ARBA" id="ARBA00023002"/>
    </source>
</evidence>
<comment type="similarity">
    <text evidence="1">Belongs to the aldehyde dehydrogenase family.</text>
</comment>
<dbReference type="InterPro" id="IPR016163">
    <property type="entry name" value="Ald_DH_C"/>
</dbReference>
<dbReference type="Gene3D" id="3.40.605.10">
    <property type="entry name" value="Aldehyde Dehydrogenase, Chain A, domain 1"/>
    <property type="match status" value="1"/>
</dbReference>
<keyword evidence="2" id="KW-0560">Oxidoreductase</keyword>
<evidence type="ECO:0000256" key="1">
    <source>
        <dbReference type="ARBA" id="ARBA00009986"/>
    </source>
</evidence>
<proteinExistence type="inferred from homology"/>
<dbReference type="InterPro" id="IPR016162">
    <property type="entry name" value="Ald_DH_N"/>
</dbReference>
<evidence type="ECO:0000259" key="3">
    <source>
        <dbReference type="Pfam" id="PF00171"/>
    </source>
</evidence>
<feature type="domain" description="Aldehyde dehydrogenase" evidence="3">
    <location>
        <begin position="17"/>
        <end position="470"/>
    </location>
</feature>
<dbReference type="Proteomes" id="UP001248709">
    <property type="component" value="Unassembled WGS sequence"/>
</dbReference>
<dbReference type="Gene3D" id="3.40.309.10">
    <property type="entry name" value="Aldehyde Dehydrogenase, Chain A, domain 2"/>
    <property type="match status" value="1"/>
</dbReference>
<evidence type="ECO:0000313" key="4">
    <source>
        <dbReference type="EMBL" id="MDT3424951.1"/>
    </source>
</evidence>
<dbReference type="Pfam" id="PF00171">
    <property type="entry name" value="Aldedh"/>
    <property type="match status" value="1"/>
</dbReference>
<reference evidence="4 5" key="1">
    <citation type="submission" date="2023-07" db="EMBL/GenBank/DDBJ databases">
        <title>Genomic Encyclopedia of Type Strains, Phase IV (KMG-IV): sequencing the most valuable type-strain genomes for metagenomic binning, comparative biology and taxonomic classification.</title>
        <authorList>
            <person name="Goeker M."/>
        </authorList>
    </citation>
    <scope>NUCLEOTIDE SEQUENCE [LARGE SCALE GENOMIC DNA]</scope>
    <source>
        <strain evidence="4 5">T98</strain>
    </source>
</reference>
<protein>
    <submittedName>
        <fullName evidence="4">Acyl-CoA reductase-like NAD-dependent aldehyde dehydrogenase</fullName>
    </submittedName>
</protein>
<dbReference type="InterPro" id="IPR015590">
    <property type="entry name" value="Aldehyde_DH_dom"/>
</dbReference>
<organism evidence="4 5">
    <name type="scientific">Paenibacillus forsythiae</name>
    <dbReference type="NCBI Taxonomy" id="365616"/>
    <lineage>
        <taxon>Bacteria</taxon>
        <taxon>Bacillati</taxon>
        <taxon>Bacillota</taxon>
        <taxon>Bacilli</taxon>
        <taxon>Bacillales</taxon>
        <taxon>Paenibacillaceae</taxon>
        <taxon>Paenibacillus</taxon>
    </lineage>
</organism>